<evidence type="ECO:0000313" key="2">
    <source>
        <dbReference type="Proteomes" id="UP000537204"/>
    </source>
</evidence>
<dbReference type="EMBL" id="JACHCE010000002">
    <property type="protein sequence ID" value="MBB5636270.1"/>
    <property type="molecule type" value="Genomic_DNA"/>
</dbReference>
<evidence type="ECO:0000313" key="1">
    <source>
        <dbReference type="EMBL" id="MBB5636270.1"/>
    </source>
</evidence>
<dbReference type="Proteomes" id="UP000537204">
    <property type="component" value="Unassembled WGS sequence"/>
</dbReference>
<organism evidence="1 2">
    <name type="scientific">Pedobacter cryoconitis</name>
    <dbReference type="NCBI Taxonomy" id="188932"/>
    <lineage>
        <taxon>Bacteria</taxon>
        <taxon>Pseudomonadati</taxon>
        <taxon>Bacteroidota</taxon>
        <taxon>Sphingobacteriia</taxon>
        <taxon>Sphingobacteriales</taxon>
        <taxon>Sphingobacteriaceae</taxon>
        <taxon>Pedobacter</taxon>
    </lineage>
</organism>
<name>A0A7W8ZLY5_9SPHI</name>
<proteinExistence type="predicted"/>
<gene>
    <name evidence="1" type="ORF">HDE68_002158</name>
</gene>
<sequence>METEDLIKKHLPVTFSGNHKLNLKLQPPFFSRKYGYLQIFKNQDEENAIKYELEIKYIKTVSQDIRIFRLERLTEVFINNVVPDLLVDQLAYECGKVFYPLDVKVGFNGQFAGIYNEQEIIERWKEVKERVKKYFLGDLVTRYIELMDVTINSSELLADSFRNDLLFRAYFNDIYKSYTPDLQIQEDVFFPVAAKGNQVSFETSQLVKPLLNDYEEIEIIHKGTVNDKRTKFNIENGYHFILEGQGARTISGTYNATYKLAANTKSIESIVAKWVLEEPINKSIEIRLFRIDEEKDSDNLMSEEQQGSSLVFLDGNNSQKSENSITRIISSFFKK</sequence>
<comment type="caution">
    <text evidence="1">The sequence shown here is derived from an EMBL/GenBank/DDBJ whole genome shotgun (WGS) entry which is preliminary data.</text>
</comment>
<dbReference type="AlphaFoldDB" id="A0A7W8ZLY5"/>
<reference evidence="1 2" key="1">
    <citation type="submission" date="2020-08" db="EMBL/GenBank/DDBJ databases">
        <title>Genomic Encyclopedia of Type Strains, Phase IV (KMG-V): Genome sequencing to study the core and pangenomes of soil and plant-associated prokaryotes.</title>
        <authorList>
            <person name="Whitman W."/>
        </authorList>
    </citation>
    <scope>NUCLEOTIDE SEQUENCE [LARGE SCALE GENOMIC DNA]</scope>
    <source>
        <strain evidence="1 2">S3M1</strain>
    </source>
</reference>
<accession>A0A7W8ZLY5</accession>
<dbReference type="RefSeq" id="WP_183881610.1">
    <property type="nucleotide sequence ID" value="NZ_JACHCE010000002.1"/>
</dbReference>
<protein>
    <submittedName>
        <fullName evidence="1">Uncharacterized protein</fullName>
    </submittedName>
</protein>